<dbReference type="InterPro" id="IPR023393">
    <property type="entry name" value="START-like_dom_sf"/>
</dbReference>
<dbReference type="CDD" id="cd07813">
    <property type="entry name" value="COQ10p_like"/>
    <property type="match status" value="1"/>
</dbReference>
<evidence type="ECO:0000256" key="1">
    <source>
        <dbReference type="ARBA" id="ARBA00008918"/>
    </source>
</evidence>
<accession>A0A2S7UW17</accession>
<reference evidence="4 5" key="1">
    <citation type="submission" date="2016-12" db="EMBL/GenBank/DDBJ databases">
        <title>Diversity of luminous bacteria.</title>
        <authorList>
            <person name="Yoshizawa S."/>
            <person name="Kogure K."/>
        </authorList>
    </citation>
    <scope>NUCLEOTIDE SEQUENCE [LARGE SCALE GENOMIC DNA]</scope>
    <source>
        <strain evidence="4 5">SA4-48</strain>
    </source>
</reference>
<dbReference type="RefSeq" id="WP_105052194.1">
    <property type="nucleotide sequence ID" value="NZ_BMYG01000002.1"/>
</dbReference>
<evidence type="ECO:0000313" key="5">
    <source>
        <dbReference type="Proteomes" id="UP000239007"/>
    </source>
</evidence>
<dbReference type="Proteomes" id="UP000239007">
    <property type="component" value="Unassembled WGS sequence"/>
</dbReference>
<dbReference type="Pfam" id="PF03364">
    <property type="entry name" value="Polyketide_cyc"/>
    <property type="match status" value="1"/>
</dbReference>
<feature type="domain" description="Coenzyme Q-binding protein COQ10 START" evidence="3">
    <location>
        <begin position="12"/>
        <end position="135"/>
    </location>
</feature>
<dbReference type="OrthoDB" id="9804759at2"/>
<name>A0A2S7UW17_9GAMM</name>
<dbReference type="InterPro" id="IPR044996">
    <property type="entry name" value="COQ10-like"/>
</dbReference>
<dbReference type="GO" id="GO:0045333">
    <property type="term" value="P:cellular respiration"/>
    <property type="evidence" value="ECO:0007669"/>
    <property type="project" value="InterPro"/>
</dbReference>
<gene>
    <name evidence="4" type="ORF">BTO11_08500</name>
</gene>
<dbReference type="PANTHER" id="PTHR12901">
    <property type="entry name" value="SPERM PROTEIN HOMOLOG"/>
    <property type="match status" value="1"/>
</dbReference>
<evidence type="ECO:0000259" key="3">
    <source>
        <dbReference type="Pfam" id="PF03364"/>
    </source>
</evidence>
<comment type="caution">
    <text evidence="4">The sequence shown here is derived from an EMBL/GenBank/DDBJ whole genome shotgun (WGS) entry which is preliminary data.</text>
</comment>
<evidence type="ECO:0000256" key="2">
    <source>
        <dbReference type="ARBA" id="ARBA00022649"/>
    </source>
</evidence>
<dbReference type="Gene3D" id="3.30.530.20">
    <property type="match status" value="1"/>
</dbReference>
<dbReference type="GO" id="GO:0048039">
    <property type="term" value="F:ubiquinone binding"/>
    <property type="evidence" value="ECO:0007669"/>
    <property type="project" value="InterPro"/>
</dbReference>
<dbReference type="PANTHER" id="PTHR12901:SF10">
    <property type="entry name" value="COENZYME Q-BINDING PROTEIN COQ10, MITOCHONDRIAL"/>
    <property type="match status" value="1"/>
</dbReference>
<protein>
    <submittedName>
        <fullName evidence="4">Ubiquinone-binding protein</fullName>
    </submittedName>
</protein>
<evidence type="ECO:0000313" key="4">
    <source>
        <dbReference type="EMBL" id="PQJ53702.1"/>
    </source>
</evidence>
<dbReference type="SUPFAM" id="SSF55961">
    <property type="entry name" value="Bet v1-like"/>
    <property type="match status" value="1"/>
</dbReference>
<keyword evidence="5" id="KW-1185">Reference proteome</keyword>
<dbReference type="InterPro" id="IPR005031">
    <property type="entry name" value="COQ10_START"/>
</dbReference>
<keyword evidence="4" id="KW-0830">Ubiquinone</keyword>
<keyword evidence="2" id="KW-1277">Toxin-antitoxin system</keyword>
<comment type="similarity">
    <text evidence="1">Belongs to the ribosome association toxin RatA family.</text>
</comment>
<organism evidence="4 5">
    <name type="scientific">Psychrosphaera saromensis</name>
    <dbReference type="NCBI Taxonomy" id="716813"/>
    <lineage>
        <taxon>Bacteria</taxon>
        <taxon>Pseudomonadati</taxon>
        <taxon>Pseudomonadota</taxon>
        <taxon>Gammaproteobacteria</taxon>
        <taxon>Alteromonadales</taxon>
        <taxon>Pseudoalteromonadaceae</taxon>
        <taxon>Psychrosphaera</taxon>
    </lineage>
</organism>
<proteinExistence type="inferred from homology"/>
<dbReference type="AlphaFoldDB" id="A0A2S7UW17"/>
<sequence>MANISRSALVMYSCEQMYKLVDDIELYPQFIPNCADSKRVQINENTVEGSLLISSVGISKWFTTQNELTANKEIKMQLLNGPFKHLTGVWKFTELDQFACKVELDLEFEFSSKMIELAFGGIFNNLVANMVSAFTQRAKKVYE</sequence>
<dbReference type="EMBL" id="MSCH01000003">
    <property type="protein sequence ID" value="PQJ53702.1"/>
    <property type="molecule type" value="Genomic_DNA"/>
</dbReference>